<comment type="caution">
    <text evidence="1">The sequence shown here is derived from an EMBL/GenBank/DDBJ whole genome shotgun (WGS) entry which is preliminary data.</text>
</comment>
<gene>
    <name evidence="1" type="ORF">GLP15_4196</name>
</gene>
<reference evidence="1 2" key="1">
    <citation type="journal article" date="2010" name="BMC Genomics">
        <title>Genome analysis and comparative genomics of a Giardia intestinalis assemblage E isolate.</title>
        <authorList>
            <person name="Jerlstrom-Hultqvist J."/>
            <person name="Franzen O."/>
            <person name="Ankarklev J."/>
            <person name="Xu F."/>
            <person name="Nohynkova E."/>
            <person name="Andersson J.O."/>
            <person name="Svard S.G."/>
            <person name="Andersson B."/>
        </authorList>
    </citation>
    <scope>NUCLEOTIDE SEQUENCE [LARGE SCALE GENOMIC DNA]</scope>
    <source>
        <strain evidence="1 2">P15</strain>
    </source>
</reference>
<dbReference type="VEuPathDB" id="GiardiaDB:GLP15_4196"/>
<name>E1F0J5_GIAIA</name>
<dbReference type="GO" id="GO:0019005">
    <property type="term" value="C:SCF ubiquitin ligase complex"/>
    <property type="evidence" value="ECO:0007669"/>
    <property type="project" value="TreeGrafter"/>
</dbReference>
<evidence type="ECO:0000313" key="1">
    <source>
        <dbReference type="EMBL" id="EFO64016.1"/>
    </source>
</evidence>
<dbReference type="AlphaFoldDB" id="E1F0J5"/>
<dbReference type="OrthoDB" id="2153609at2759"/>
<dbReference type="PANTHER" id="PTHR13318">
    <property type="entry name" value="PARTNER OF PAIRED, ISOFORM B-RELATED"/>
    <property type="match status" value="1"/>
</dbReference>
<sequence length="1070" mass="122747">MQPSLKRSTNISNLALRQHVYVKIFQRLRPHTLIHLITTSQTFYTLVTNYINSTSLTYVVSESHQAEDLRAWLGLLKVLMISPKTSLVLPRFFSVTNILMKNLDHQYYISLLLEVVIELLLRSKTFLSELHCNLDLSCDILFQILQDLNLRVLIFHRPYKELSREYYLEFNQILRSLTLNTDSLWSNEHSSNPQIKALDDVATEVFHVCRNLTSLTIPARVMDFILPNSLEMQILDEDYEINLTHLSTVLIVRAGDLEHERVLSLQCHFYKHLLSLTLDIEQIPGVNHLFLTHRHLQRLTLYSSTGLVECPLLVFPSLRKITIELRPLEQEHAGTDKFIGVFLTMEAFISLFANSINISYINAVYSDQITKTDIIEKLCGLRYESLTFLRLRFFPVKSEELERHGITSAALARLTHKMPRLRKLTLSGFRDMLCDTHMACILKSCPFLEELSLTGRHDVLPNTKPYICTCGTQLLWHSQLDIAESLDGSSEHSTVYTSYNQYYHRETTYKPTMLVAIEHPPCWTGPNEESQESVNPYLTSKLVVLKLKQIYITDVTFINLYLLGAGNSLKVLWIDALPRISSIGIGLLINQVLLYGPLLTTPARQIPTQPSDFSDQIYTSLTKRALLEHNERYVRKLYSDEESAEESSSSSRPDCITTRIFTNDSTSGALDNLTDCTINTTNITSTASITLNTSFSTGSLSAIYKATVLTERVKTWWVKRLQKMDKHICKYQELLKAQRDKQALLKIINLSFSDSYLPFYHVPKYSIAFPSEIEPVTCNTQPYMDYISDLYDQIDYDAVLNMSQFSLLDNEKDKFQSDLSHASLPKHIFNESVSNINVRLKSLSEVHSPHMSFAIFKTKYQPFISMHDSRLSTNLMYSIFSTYGVYRRIFKKIVDHNNANTLGGQYHIIYDSVLQAISTIEWTSFTPLQSRDISIADATFFPLAHKLAKDKTMPLPATLLSWILSEYFESSALEKVSVANCELVDGNLVTSLATTNTQSLHSLQLKLLFPIHHTVFHTLVLHHSHSLRYLYLLPFSSESENQEFISAMKQISDILTIDLDWKTERSLLFI</sequence>
<dbReference type="EMBL" id="ACVC01000107">
    <property type="protein sequence ID" value="EFO64016.1"/>
    <property type="molecule type" value="Genomic_DNA"/>
</dbReference>
<dbReference type="Proteomes" id="UP000008974">
    <property type="component" value="Unassembled WGS sequence"/>
</dbReference>
<protein>
    <submittedName>
        <fullName evidence="1">Uncharacterized protein</fullName>
    </submittedName>
</protein>
<organism evidence="1 2">
    <name type="scientific">Giardia intestinalis (strain P15)</name>
    <name type="common">Giardia lamblia</name>
    <dbReference type="NCBI Taxonomy" id="658858"/>
    <lineage>
        <taxon>Eukaryota</taxon>
        <taxon>Metamonada</taxon>
        <taxon>Diplomonadida</taxon>
        <taxon>Hexamitidae</taxon>
        <taxon>Giardiinae</taxon>
        <taxon>Giardia</taxon>
    </lineage>
</organism>
<dbReference type="OMA" id="CHFYKHL"/>
<accession>E1F0J5</accession>
<dbReference type="GO" id="GO:0031146">
    <property type="term" value="P:SCF-dependent proteasomal ubiquitin-dependent protein catabolic process"/>
    <property type="evidence" value="ECO:0007669"/>
    <property type="project" value="TreeGrafter"/>
</dbReference>
<evidence type="ECO:0000313" key="2">
    <source>
        <dbReference type="Proteomes" id="UP000008974"/>
    </source>
</evidence>
<proteinExistence type="predicted"/>
<dbReference type="Gene3D" id="3.80.10.10">
    <property type="entry name" value="Ribonuclease Inhibitor"/>
    <property type="match status" value="1"/>
</dbReference>
<dbReference type="InterPro" id="IPR032675">
    <property type="entry name" value="LRR_dom_sf"/>
</dbReference>